<dbReference type="Gene3D" id="1.20.1270.340">
    <property type="match status" value="1"/>
</dbReference>
<evidence type="ECO:0000313" key="2">
    <source>
        <dbReference type="Proteomes" id="UP000219336"/>
    </source>
</evidence>
<dbReference type="Pfam" id="PF07445">
    <property type="entry name" value="PriC"/>
    <property type="match status" value="1"/>
</dbReference>
<proteinExistence type="predicted"/>
<organism evidence="1 2">
    <name type="scientific">Vibrio thalassae</name>
    <dbReference type="NCBI Taxonomy" id="1243014"/>
    <lineage>
        <taxon>Bacteria</taxon>
        <taxon>Pseudomonadati</taxon>
        <taxon>Pseudomonadota</taxon>
        <taxon>Gammaproteobacteria</taxon>
        <taxon>Vibrionales</taxon>
        <taxon>Vibrionaceae</taxon>
        <taxon>Vibrio</taxon>
    </lineage>
</organism>
<accession>A0A240EKV2</accession>
<keyword evidence="2" id="KW-1185">Reference proteome</keyword>
<dbReference type="AlphaFoldDB" id="A0A240EKV2"/>
<name>A0A240EKV2_9VIBR</name>
<dbReference type="Proteomes" id="UP000219336">
    <property type="component" value="Unassembled WGS sequence"/>
</dbReference>
<evidence type="ECO:0000313" key="1">
    <source>
        <dbReference type="EMBL" id="SNX49308.1"/>
    </source>
</evidence>
<dbReference type="RefSeq" id="WP_096994377.1">
    <property type="nucleotide sequence ID" value="NZ_JBHSII010000001.1"/>
</dbReference>
<dbReference type="OrthoDB" id="6402824at2"/>
<dbReference type="InterPro" id="IPR038338">
    <property type="entry name" value="PriC_sf"/>
</dbReference>
<protein>
    <submittedName>
        <fullName evidence="1">Primosomal replication protein N</fullName>
    </submittedName>
</protein>
<gene>
    <name evidence="1" type="ORF">VTH8203_02955</name>
</gene>
<sequence length="171" mass="19521">MKLADVKSRLKQLYHDAHAFDLQHRGHQKPWFDEHLFSSSGTSLQPCVAEAKHTLDKIIALSQQGIDAASSATWVTKFADQLEAIERVLANANSNPDNALACQSLVQLKADLKQHQVWEQKLCALVRQQERELTADKATKQQLILTEQRLQRCRNAMNAIQHTINQRMRFI</sequence>
<dbReference type="EMBL" id="OANU01000053">
    <property type="protein sequence ID" value="SNX49308.1"/>
    <property type="molecule type" value="Genomic_DNA"/>
</dbReference>
<dbReference type="InterPro" id="IPR010890">
    <property type="entry name" value="PriC"/>
</dbReference>
<reference evidence="2" key="1">
    <citation type="submission" date="2016-06" db="EMBL/GenBank/DDBJ databases">
        <authorList>
            <person name="Rodrigo-Torres L."/>
            <person name="Arahal R.D."/>
            <person name="Lucena T."/>
        </authorList>
    </citation>
    <scope>NUCLEOTIDE SEQUENCE [LARGE SCALE GENOMIC DNA]</scope>
    <source>
        <strain evidence="2">CECT8203</strain>
    </source>
</reference>